<organism evidence="1">
    <name type="scientific">Tanacetum cinerariifolium</name>
    <name type="common">Dalmatian daisy</name>
    <name type="synonym">Chrysanthemum cinerariifolium</name>
    <dbReference type="NCBI Taxonomy" id="118510"/>
    <lineage>
        <taxon>Eukaryota</taxon>
        <taxon>Viridiplantae</taxon>
        <taxon>Streptophyta</taxon>
        <taxon>Embryophyta</taxon>
        <taxon>Tracheophyta</taxon>
        <taxon>Spermatophyta</taxon>
        <taxon>Magnoliopsida</taxon>
        <taxon>eudicotyledons</taxon>
        <taxon>Gunneridae</taxon>
        <taxon>Pentapetalae</taxon>
        <taxon>asterids</taxon>
        <taxon>campanulids</taxon>
        <taxon>Asterales</taxon>
        <taxon>Asteraceae</taxon>
        <taxon>Asteroideae</taxon>
        <taxon>Anthemideae</taxon>
        <taxon>Anthemidinae</taxon>
        <taxon>Tanacetum</taxon>
    </lineage>
</organism>
<sequence length="80" mass="9309">ASQYQQEKTWASKQEQKMEYLSGKKAHASGSLKEHASIEWGASSIAKVPQKQKHQLHTHSTRKMWQWQCNTLKSEYASEY</sequence>
<reference evidence="1" key="1">
    <citation type="journal article" date="2019" name="Sci. Rep.">
        <title>Draft genome of Tanacetum cinerariifolium, the natural source of mosquito coil.</title>
        <authorList>
            <person name="Yamashiro T."/>
            <person name="Shiraishi A."/>
            <person name="Satake H."/>
            <person name="Nakayama K."/>
        </authorList>
    </citation>
    <scope>NUCLEOTIDE SEQUENCE</scope>
</reference>
<evidence type="ECO:0000313" key="1">
    <source>
        <dbReference type="EMBL" id="GFC86241.1"/>
    </source>
</evidence>
<name>A0A699RTP5_TANCI</name>
<feature type="non-terminal residue" evidence="1">
    <location>
        <position position="1"/>
    </location>
</feature>
<comment type="caution">
    <text evidence="1">The sequence shown here is derived from an EMBL/GenBank/DDBJ whole genome shotgun (WGS) entry which is preliminary data.</text>
</comment>
<gene>
    <name evidence="1" type="ORF">Tci_858211</name>
</gene>
<protein>
    <submittedName>
        <fullName evidence="1">Uncharacterized protein</fullName>
    </submittedName>
</protein>
<dbReference type="EMBL" id="BKCJ011104094">
    <property type="protein sequence ID" value="GFC86241.1"/>
    <property type="molecule type" value="Genomic_DNA"/>
</dbReference>
<proteinExistence type="predicted"/>
<accession>A0A699RTP5</accession>
<dbReference type="AlphaFoldDB" id="A0A699RTP5"/>